<evidence type="ECO:0000313" key="2">
    <source>
        <dbReference type="Proteomes" id="UP001164539"/>
    </source>
</evidence>
<protein>
    <submittedName>
        <fullName evidence="1">Serine/arginine repetitive matrix protein 2-like</fullName>
    </submittedName>
</protein>
<dbReference type="Proteomes" id="UP001164539">
    <property type="component" value="Chromosome 12"/>
</dbReference>
<accession>A0ACC1X2J5</accession>
<evidence type="ECO:0000313" key="1">
    <source>
        <dbReference type="EMBL" id="KAJ4705695.1"/>
    </source>
</evidence>
<sequence length="707" mass="77209">MGSCLSKKKESSSSPPSNSSVATATVPVPVNSSTATVDLRKCDNTQKVVPKKKELEEVKEEDGVVKKEVFVIKHRKSHDKRAVPSEEATAAAAAVVRVAEIEKEKEEIGNNIGSGVVRTSSCTKEEVDAILIQCGRLSRSNSSGKTASSARKYSGSKRSYDFDHDVERERDASDENGDVRKKSCEDSDELQQRQHRQRHRQSSRQSPAGRRRTPSRERDQQQSQQRSGSRERGNSSGSGRRVSRSPGRRSENNAVNTSNNAANGNTTSRPGKMVSVPATVTSLVMDKSNNNGPAEPITTTTTTVKRISVKRNVGEAAGVVVSRTAASPRSQSPARTHANNGRTSNENQQQPSLSRSSSRKAEHSPYRRNPLSEIDSNSLAIPQSTCNNKASNNNNNRVHDKSRETEGEKLKESSANIQYQTQMQKTNADIVAQGTNCKTSSRGTLNNKVTAANIIEREHQQSLEEARPQTLARSRSSRRSRDLDLNPETLLNPTPSYTALLLEDIQNFHQKSTPSISLPPCVTKACSILEAVADLNSTTSSNLSCSFSEDNKNIYNYSVGIGKKMTEAKDPFVESEVFATDDLTEPSFHKYITVRRGGSALGGVDLDEQESSGSNSFVGSSSTQNWNLSSSSWEPNSADSTDRWTSRSNTKEENQSPLGFQRHAPSEIGCDATKNNRKAFTGKRRETDSQKNGNWRGRVAVAAAAST</sequence>
<comment type="caution">
    <text evidence="1">The sequence shown here is derived from an EMBL/GenBank/DDBJ whole genome shotgun (WGS) entry which is preliminary data.</text>
</comment>
<organism evidence="1 2">
    <name type="scientific">Melia azedarach</name>
    <name type="common">Chinaberry tree</name>
    <dbReference type="NCBI Taxonomy" id="155640"/>
    <lineage>
        <taxon>Eukaryota</taxon>
        <taxon>Viridiplantae</taxon>
        <taxon>Streptophyta</taxon>
        <taxon>Embryophyta</taxon>
        <taxon>Tracheophyta</taxon>
        <taxon>Spermatophyta</taxon>
        <taxon>Magnoliopsida</taxon>
        <taxon>eudicotyledons</taxon>
        <taxon>Gunneridae</taxon>
        <taxon>Pentapetalae</taxon>
        <taxon>rosids</taxon>
        <taxon>malvids</taxon>
        <taxon>Sapindales</taxon>
        <taxon>Meliaceae</taxon>
        <taxon>Melia</taxon>
    </lineage>
</organism>
<gene>
    <name evidence="1" type="ORF">OWV82_022439</name>
</gene>
<reference evidence="1 2" key="1">
    <citation type="journal article" date="2023" name="Science">
        <title>Complex scaffold remodeling in plant triterpene biosynthesis.</title>
        <authorList>
            <person name="De La Pena R."/>
            <person name="Hodgson H."/>
            <person name="Liu J.C."/>
            <person name="Stephenson M.J."/>
            <person name="Martin A.C."/>
            <person name="Owen C."/>
            <person name="Harkess A."/>
            <person name="Leebens-Mack J."/>
            <person name="Jimenez L.E."/>
            <person name="Osbourn A."/>
            <person name="Sattely E.S."/>
        </authorList>
    </citation>
    <scope>NUCLEOTIDE SEQUENCE [LARGE SCALE GENOMIC DNA]</scope>
    <source>
        <strain evidence="2">cv. JPN11</strain>
        <tissue evidence="1">Leaf</tissue>
    </source>
</reference>
<name>A0ACC1X2J5_MELAZ</name>
<keyword evidence="2" id="KW-1185">Reference proteome</keyword>
<dbReference type="EMBL" id="CM051405">
    <property type="protein sequence ID" value="KAJ4705695.1"/>
    <property type="molecule type" value="Genomic_DNA"/>
</dbReference>
<proteinExistence type="predicted"/>